<keyword evidence="3" id="KW-1185">Reference proteome</keyword>
<evidence type="ECO:0000256" key="1">
    <source>
        <dbReference type="SAM" id="MobiDB-lite"/>
    </source>
</evidence>
<gene>
    <name evidence="2" type="ORF">GCM10023353_39880</name>
</gene>
<feature type="compositionally biased region" description="Low complexity" evidence="1">
    <location>
        <begin position="71"/>
        <end position="91"/>
    </location>
</feature>
<organism evidence="2 3">
    <name type="scientific">Tomitella cavernea</name>
    <dbReference type="NCBI Taxonomy" id="1387982"/>
    <lineage>
        <taxon>Bacteria</taxon>
        <taxon>Bacillati</taxon>
        <taxon>Actinomycetota</taxon>
        <taxon>Actinomycetes</taxon>
        <taxon>Mycobacteriales</taxon>
        <taxon>Tomitella</taxon>
    </lineage>
</organism>
<dbReference type="Proteomes" id="UP001500839">
    <property type="component" value="Unassembled WGS sequence"/>
</dbReference>
<evidence type="ECO:0008006" key="4">
    <source>
        <dbReference type="Google" id="ProtNLM"/>
    </source>
</evidence>
<proteinExistence type="predicted"/>
<dbReference type="EMBL" id="BAABKQ010000004">
    <property type="protein sequence ID" value="GAA4826624.1"/>
    <property type="molecule type" value="Genomic_DNA"/>
</dbReference>
<sequence length="124" mass="12806">MADADGSPVRRTRTVAVRLTDAEHAAWRAAAAAEGRRQLGAWIRRDAVGLPVRHRPAASGRRTGDSGRVGGVAPAARAGRQQRQPARPRGASGADVDVAALEEARGVLGRIADAAEAIETGGQS</sequence>
<accession>A0ABP9D6E5</accession>
<protein>
    <recommendedName>
        <fullName evidence="4">Mobilization protein</fullName>
    </recommendedName>
</protein>
<name>A0ABP9D6E5_9ACTN</name>
<reference evidence="3" key="1">
    <citation type="journal article" date="2019" name="Int. J. Syst. Evol. Microbiol.">
        <title>The Global Catalogue of Microorganisms (GCM) 10K type strain sequencing project: providing services to taxonomists for standard genome sequencing and annotation.</title>
        <authorList>
            <consortium name="The Broad Institute Genomics Platform"/>
            <consortium name="The Broad Institute Genome Sequencing Center for Infectious Disease"/>
            <person name="Wu L."/>
            <person name="Ma J."/>
        </authorList>
    </citation>
    <scope>NUCLEOTIDE SEQUENCE [LARGE SCALE GENOMIC DNA]</scope>
    <source>
        <strain evidence="3">JCM 18542</strain>
    </source>
</reference>
<comment type="caution">
    <text evidence="2">The sequence shown here is derived from an EMBL/GenBank/DDBJ whole genome shotgun (WGS) entry which is preliminary data.</text>
</comment>
<evidence type="ECO:0000313" key="2">
    <source>
        <dbReference type="EMBL" id="GAA4826624.1"/>
    </source>
</evidence>
<feature type="region of interest" description="Disordered" evidence="1">
    <location>
        <begin position="53"/>
        <end position="95"/>
    </location>
</feature>
<evidence type="ECO:0000313" key="3">
    <source>
        <dbReference type="Proteomes" id="UP001500839"/>
    </source>
</evidence>